<sequence length="92" mass="10410">MGMDGDVNLVAARRRLVFLAGRRSMAEMERILERFLERELAGLDDRACAGFLELLEESDADLLDWMGGIKPIPERIDRSLMARLGAHAREHS</sequence>
<dbReference type="InterPro" id="IPR005631">
    <property type="entry name" value="SDH"/>
</dbReference>
<evidence type="ECO:0000256" key="1">
    <source>
        <dbReference type="ARBA" id="ARBA00008571"/>
    </source>
</evidence>
<dbReference type="EMBL" id="BAAFGK010000004">
    <property type="protein sequence ID" value="GAB0056708.1"/>
    <property type="molecule type" value="Genomic_DNA"/>
</dbReference>
<evidence type="ECO:0000313" key="4">
    <source>
        <dbReference type="EMBL" id="GAB0056708.1"/>
    </source>
</evidence>
<dbReference type="Pfam" id="PF03937">
    <property type="entry name" value="Sdh5"/>
    <property type="match status" value="1"/>
</dbReference>
<gene>
    <name evidence="4" type="ORF">SIID45300_01019</name>
</gene>
<dbReference type="Gene3D" id="1.10.150.250">
    <property type="entry name" value="Flavinator of succinate dehydrogenase"/>
    <property type="match status" value="1"/>
</dbReference>
<dbReference type="SUPFAM" id="SSF109910">
    <property type="entry name" value="YgfY-like"/>
    <property type="match status" value="1"/>
</dbReference>
<keyword evidence="5" id="KW-1185">Reference proteome</keyword>
<evidence type="ECO:0000313" key="5">
    <source>
        <dbReference type="Proteomes" id="UP001628193"/>
    </source>
</evidence>
<reference evidence="4 5" key="1">
    <citation type="submission" date="2024-05" db="EMBL/GenBank/DDBJ databases">
        <authorList>
            <consortium name="Candidatus Magnetaquicoccaceae bacterium FCR-1 genome sequencing consortium"/>
            <person name="Shimoshige H."/>
            <person name="Shimamura S."/>
            <person name="Taoka A."/>
            <person name="Kobayashi H."/>
            <person name="Maekawa T."/>
        </authorList>
    </citation>
    <scope>NUCLEOTIDE SEQUENCE [LARGE SCALE GENOMIC DNA]</scope>
    <source>
        <strain evidence="4 5">FCR-1</strain>
    </source>
</reference>
<comment type="caution">
    <text evidence="4">The sequence shown here is derived from an EMBL/GenBank/DDBJ whole genome shotgun (WGS) entry which is preliminary data.</text>
</comment>
<evidence type="ECO:0000256" key="3">
    <source>
        <dbReference type="ARBA" id="ARBA00023186"/>
    </source>
</evidence>
<name>A0ABQ0C744_9PROT</name>
<evidence type="ECO:0000256" key="2">
    <source>
        <dbReference type="ARBA" id="ARBA00019418"/>
    </source>
</evidence>
<protein>
    <recommendedName>
        <fullName evidence="2">FAD assembly factor SdhE</fullName>
    </recommendedName>
</protein>
<organism evidence="4 5">
    <name type="scientific">Candidatus Magnetaquiglobus chichijimensis</name>
    <dbReference type="NCBI Taxonomy" id="3141448"/>
    <lineage>
        <taxon>Bacteria</taxon>
        <taxon>Pseudomonadati</taxon>
        <taxon>Pseudomonadota</taxon>
        <taxon>Magnetococcia</taxon>
        <taxon>Magnetococcales</taxon>
        <taxon>Candidatus Magnetaquicoccaceae</taxon>
        <taxon>Candidatus Magnetaquiglobus</taxon>
    </lineage>
</organism>
<proteinExistence type="inferred from homology"/>
<dbReference type="InterPro" id="IPR036714">
    <property type="entry name" value="SDH_sf"/>
</dbReference>
<comment type="similarity">
    <text evidence="1">Belongs to the SdhE FAD assembly factor family.</text>
</comment>
<keyword evidence="3" id="KW-0143">Chaperone</keyword>
<accession>A0ABQ0C744</accession>
<dbReference type="Proteomes" id="UP001628193">
    <property type="component" value="Unassembled WGS sequence"/>
</dbReference>
<reference evidence="4 5" key="2">
    <citation type="submission" date="2024-09" db="EMBL/GenBank/DDBJ databases">
        <title>Draft genome sequence of Candidatus Magnetaquicoccaceae bacterium FCR-1.</title>
        <authorList>
            <person name="Shimoshige H."/>
            <person name="Shimamura S."/>
            <person name="Taoka A."/>
            <person name="Kobayashi H."/>
            <person name="Maekawa T."/>
        </authorList>
    </citation>
    <scope>NUCLEOTIDE SEQUENCE [LARGE SCALE GENOMIC DNA]</scope>
    <source>
        <strain evidence="4 5">FCR-1</strain>
    </source>
</reference>